<dbReference type="EMBL" id="QGKV02000832">
    <property type="protein sequence ID" value="KAF3546387.1"/>
    <property type="molecule type" value="Genomic_DNA"/>
</dbReference>
<sequence>MTNQEVFVWSGDTLSLFLLLLVIGIRRSFPWVLWNLWKARNALLFERTNCSALSISIKATEDADAWFQANMPESSQTTWQKPPSEVLKCNCASSWSNTSYLSGASWIMRNHLGSPRLHSRRSYSYTSLCLHADLLSLCWAAHNMKDLQQKRVIFEFSSGPLSNALRSPEAFSLYNPLFQDLQLSLIGLESWSLRYVPSHENLVALRLLTV</sequence>
<reference evidence="2 3" key="1">
    <citation type="journal article" date="2020" name="BMC Genomics">
        <title>Intraspecific diversification of the crop wild relative Brassica cretica Lam. using demographic model selection.</title>
        <authorList>
            <person name="Kioukis A."/>
            <person name="Michalopoulou V.A."/>
            <person name="Briers L."/>
            <person name="Pirintsos S."/>
            <person name="Studholme D.J."/>
            <person name="Pavlidis P."/>
            <person name="Sarris P.F."/>
        </authorList>
    </citation>
    <scope>NUCLEOTIDE SEQUENCE [LARGE SCALE GENOMIC DNA]</scope>
    <source>
        <strain evidence="3">cv. PFS-1207/04</strain>
    </source>
</reference>
<evidence type="ECO:0000256" key="1">
    <source>
        <dbReference type="SAM" id="Phobius"/>
    </source>
</evidence>
<organism evidence="2 3">
    <name type="scientific">Brassica cretica</name>
    <name type="common">Mustard</name>
    <dbReference type="NCBI Taxonomy" id="69181"/>
    <lineage>
        <taxon>Eukaryota</taxon>
        <taxon>Viridiplantae</taxon>
        <taxon>Streptophyta</taxon>
        <taxon>Embryophyta</taxon>
        <taxon>Tracheophyta</taxon>
        <taxon>Spermatophyta</taxon>
        <taxon>Magnoliopsida</taxon>
        <taxon>eudicotyledons</taxon>
        <taxon>Gunneridae</taxon>
        <taxon>Pentapetalae</taxon>
        <taxon>rosids</taxon>
        <taxon>malvids</taxon>
        <taxon>Brassicales</taxon>
        <taxon>Brassicaceae</taxon>
        <taxon>Brassiceae</taxon>
        <taxon>Brassica</taxon>
    </lineage>
</organism>
<protein>
    <recommendedName>
        <fullName evidence="4">RNase H type-1 domain-containing protein</fullName>
    </recommendedName>
</protein>
<evidence type="ECO:0008006" key="4">
    <source>
        <dbReference type="Google" id="ProtNLM"/>
    </source>
</evidence>
<comment type="caution">
    <text evidence="2">The sequence shown here is derived from an EMBL/GenBank/DDBJ whole genome shotgun (WGS) entry which is preliminary data.</text>
</comment>
<name>A0ABQ7C4E2_BRACR</name>
<dbReference type="PANTHER" id="PTHR47074:SF11">
    <property type="entry name" value="REVERSE TRANSCRIPTASE-LIKE PROTEIN"/>
    <property type="match status" value="1"/>
</dbReference>
<evidence type="ECO:0000313" key="2">
    <source>
        <dbReference type="EMBL" id="KAF3546387.1"/>
    </source>
</evidence>
<dbReference type="PANTHER" id="PTHR47074">
    <property type="entry name" value="BNAC02G40300D PROTEIN"/>
    <property type="match status" value="1"/>
</dbReference>
<keyword evidence="1" id="KW-0812">Transmembrane</keyword>
<dbReference type="Proteomes" id="UP000266723">
    <property type="component" value="Unassembled WGS sequence"/>
</dbReference>
<keyword evidence="1" id="KW-1133">Transmembrane helix</keyword>
<dbReference type="InterPro" id="IPR052929">
    <property type="entry name" value="RNase_H-like_EbsB-rel"/>
</dbReference>
<gene>
    <name evidence="2" type="ORF">DY000_02003285</name>
</gene>
<evidence type="ECO:0000313" key="3">
    <source>
        <dbReference type="Proteomes" id="UP000266723"/>
    </source>
</evidence>
<keyword evidence="1" id="KW-0472">Membrane</keyword>
<keyword evidence="3" id="KW-1185">Reference proteome</keyword>
<proteinExistence type="predicted"/>
<feature type="transmembrane region" description="Helical" evidence="1">
    <location>
        <begin position="6"/>
        <end position="25"/>
    </location>
</feature>
<accession>A0ABQ7C4E2</accession>